<protein>
    <submittedName>
        <fullName evidence="10">Aldehyde ferredoxin oxidoreductase</fullName>
    </submittedName>
</protein>
<evidence type="ECO:0000256" key="5">
    <source>
        <dbReference type="ARBA" id="ARBA00023002"/>
    </source>
</evidence>
<evidence type="ECO:0000256" key="3">
    <source>
        <dbReference type="ARBA" id="ARBA00022485"/>
    </source>
</evidence>
<evidence type="ECO:0000313" key="11">
    <source>
        <dbReference type="Proteomes" id="UP000070352"/>
    </source>
</evidence>
<dbReference type="SUPFAM" id="SSF56228">
    <property type="entry name" value="Aldehyde ferredoxin oxidoreductase, N-terminal domain"/>
    <property type="match status" value="1"/>
</dbReference>
<keyword evidence="11" id="KW-1185">Reference proteome</keyword>
<dbReference type="Proteomes" id="UP000070352">
    <property type="component" value="Unassembled WGS sequence"/>
</dbReference>
<evidence type="ECO:0000259" key="9">
    <source>
        <dbReference type="SMART" id="SM00790"/>
    </source>
</evidence>
<evidence type="ECO:0000256" key="1">
    <source>
        <dbReference type="ARBA" id="ARBA00001966"/>
    </source>
</evidence>
<reference evidence="10 11" key="1">
    <citation type="submission" date="2016-02" db="EMBL/GenBank/DDBJ databases">
        <title>Draft Genome for Tepidibacillus decaturensis nov. sp. Strain Z9, an Anaerobic, Moderately Thermophilic and Heterotrophic Bacterium from Deep Subsurface of the Illinois Basin, USA.</title>
        <authorList>
            <person name="Dong Y."/>
            <person name="Chang J.Y."/>
            <person name="Sanford R."/>
            <person name="Fouke B.W."/>
        </authorList>
    </citation>
    <scope>NUCLEOTIDE SEQUENCE [LARGE SCALE GENOMIC DNA]</scope>
    <source>
        <strain evidence="10 11">Z9</strain>
    </source>
</reference>
<keyword evidence="4" id="KW-0479">Metal-binding</keyword>
<dbReference type="Pfam" id="PF02730">
    <property type="entry name" value="AFOR_N"/>
    <property type="match status" value="1"/>
</dbReference>
<sequence>MKFGGYLNKVAWIDLTNGTVDYKEIDEEDARKYIGGRGLGTKYVFDNGPLVEALSPDNMLAIMTGPTTGTQVTMGNRVAVVTKSPLTGTITNSHAGGWAGSRIRWSGFDGLTVKGKADHPVYLYVENGQVEIKDASDLWGKNVHEVVKIMRNRYGEEDLSVMTIGKAGENLVKFASIMNENDRANGRGGVGAVMGSKNLKAIVIRGSQKNMLKPVQPDEHKAARQKALKLIMDNPVTSPGKGGLSVYGTNVLTNMMNAVSAFPAYNGKQSHFDQADEISGETFRATLLVSEPTCHACPVACKKELEVKDGKYKVKVESMEYETAWALGAMSGNFNREAMAYMLYQCNDYGMDTIEAGNTLAMAMEASEKGLIEEEIKWGDADKMIELLDKIAVREGLGDLLAEGGGKASKKLGAPELSMSVKDQSIPAYDPRGVQGIGLTYATSNRGACHVNGYTIASEMLGIPEPMDRLQVKGKGNLTKVFQDLAAFGDSMDICKFSSFAEGAEEYAAQLATMIGRDMTAEEVMKTGERIVNLERFYNNLNGFDRKDDTLPKRFLTEGATKHSEGVVSNLAEMLEEYYQLRGWVDGVVPEEKLKELEIL</sequence>
<dbReference type="InterPro" id="IPR013984">
    <property type="entry name" value="Ald_Fedxn_OxRdtase_dom2"/>
</dbReference>
<dbReference type="GO" id="GO:0009055">
    <property type="term" value="F:electron transfer activity"/>
    <property type="evidence" value="ECO:0007669"/>
    <property type="project" value="InterPro"/>
</dbReference>
<dbReference type="Pfam" id="PF01314">
    <property type="entry name" value="AFOR_C"/>
    <property type="match status" value="1"/>
</dbReference>
<dbReference type="GO" id="GO:0046872">
    <property type="term" value="F:metal ion binding"/>
    <property type="evidence" value="ECO:0007669"/>
    <property type="project" value="UniProtKB-KW"/>
</dbReference>
<dbReference type="RefSeq" id="WP_068724839.1">
    <property type="nucleotide sequence ID" value="NZ_LSKU01000001.1"/>
</dbReference>
<evidence type="ECO:0000256" key="7">
    <source>
        <dbReference type="ARBA" id="ARBA00023014"/>
    </source>
</evidence>
<keyword evidence="5" id="KW-0560">Oxidoreductase</keyword>
<comment type="similarity">
    <text evidence="2">Belongs to the AOR/FOR family.</text>
</comment>
<accession>A0A135L4C6</accession>
<dbReference type="SUPFAM" id="SSF48310">
    <property type="entry name" value="Aldehyde ferredoxin oxidoreductase, C-terminal domains"/>
    <property type="match status" value="1"/>
</dbReference>
<keyword evidence="3" id="KW-0004">4Fe-4S</keyword>
<evidence type="ECO:0000256" key="2">
    <source>
        <dbReference type="ARBA" id="ARBA00011032"/>
    </source>
</evidence>
<dbReference type="SMART" id="SM00790">
    <property type="entry name" value="AFOR_N"/>
    <property type="match status" value="1"/>
</dbReference>
<evidence type="ECO:0000256" key="8">
    <source>
        <dbReference type="ARBA" id="ARBA00049934"/>
    </source>
</evidence>
<dbReference type="OrthoDB" id="9763894at2"/>
<comment type="caution">
    <text evidence="10">The sequence shown here is derived from an EMBL/GenBank/DDBJ whole genome shotgun (WGS) entry which is preliminary data.</text>
</comment>
<dbReference type="InterPro" id="IPR001203">
    <property type="entry name" value="OxRdtase_Ald_Fedxn_C"/>
</dbReference>
<dbReference type="EMBL" id="LSKU01000001">
    <property type="protein sequence ID" value="KXG43836.1"/>
    <property type="molecule type" value="Genomic_DNA"/>
</dbReference>
<dbReference type="PANTHER" id="PTHR30038:SF0">
    <property type="entry name" value="TUNGSTEN-CONTAINING ALDEHYDE FERREDOXIN OXIDOREDUCTASE"/>
    <property type="match status" value="1"/>
</dbReference>
<dbReference type="InterPro" id="IPR051919">
    <property type="entry name" value="W-dependent_AOR"/>
</dbReference>
<proteinExistence type="inferred from homology"/>
<dbReference type="InterPro" id="IPR036021">
    <property type="entry name" value="Tungsten_al_ferr_oxy-like_C"/>
</dbReference>
<dbReference type="Gene3D" id="1.10.569.10">
    <property type="entry name" value="Aldehyde Ferredoxin Oxidoreductase Protein, subunit A, domain 2"/>
    <property type="match status" value="1"/>
</dbReference>
<keyword evidence="6" id="KW-0408">Iron</keyword>
<feature type="domain" description="Aldehyde ferredoxin oxidoreductase N-terminal" evidence="9">
    <location>
        <begin position="6"/>
        <end position="208"/>
    </location>
</feature>
<dbReference type="Gene3D" id="1.10.599.10">
    <property type="entry name" value="Aldehyde Ferredoxin Oxidoreductase Protein, subunit A, domain 3"/>
    <property type="match status" value="1"/>
</dbReference>
<gene>
    <name evidence="10" type="ORF">U473_07310</name>
</gene>
<name>A0A135L4C6_9BACI</name>
<dbReference type="InterPro" id="IPR036503">
    <property type="entry name" value="Ald_Fedxn_OxRdtase_N_sf"/>
</dbReference>
<dbReference type="Gene3D" id="3.60.9.10">
    <property type="entry name" value="Aldehyde ferredoxin oxidoreductase, N-terminal domain"/>
    <property type="match status" value="1"/>
</dbReference>
<comment type="cofactor">
    <cofactor evidence="8">
        <name>tungstopterin</name>
        <dbReference type="ChEBI" id="CHEBI:30402"/>
    </cofactor>
</comment>
<evidence type="ECO:0000313" key="10">
    <source>
        <dbReference type="EMBL" id="KXG43836.1"/>
    </source>
</evidence>
<dbReference type="InterPro" id="IPR013985">
    <property type="entry name" value="Ald_Fedxn_OxRdtase_dom3"/>
</dbReference>
<dbReference type="GO" id="GO:0016625">
    <property type="term" value="F:oxidoreductase activity, acting on the aldehyde or oxo group of donors, iron-sulfur protein as acceptor"/>
    <property type="evidence" value="ECO:0007669"/>
    <property type="project" value="InterPro"/>
</dbReference>
<dbReference type="PANTHER" id="PTHR30038">
    <property type="entry name" value="ALDEHYDE FERREDOXIN OXIDOREDUCTASE"/>
    <property type="match status" value="1"/>
</dbReference>
<keyword evidence="7" id="KW-0411">Iron-sulfur</keyword>
<comment type="cofactor">
    <cofactor evidence="1">
        <name>[4Fe-4S] cluster</name>
        <dbReference type="ChEBI" id="CHEBI:49883"/>
    </cofactor>
</comment>
<dbReference type="AlphaFoldDB" id="A0A135L4C6"/>
<dbReference type="STRING" id="1413211.U473_07310"/>
<evidence type="ECO:0000256" key="6">
    <source>
        <dbReference type="ARBA" id="ARBA00023004"/>
    </source>
</evidence>
<dbReference type="GO" id="GO:0051539">
    <property type="term" value="F:4 iron, 4 sulfur cluster binding"/>
    <property type="evidence" value="ECO:0007669"/>
    <property type="project" value="UniProtKB-KW"/>
</dbReference>
<dbReference type="InterPro" id="IPR013983">
    <property type="entry name" value="Ald_Fedxn_OxRdtase_N"/>
</dbReference>
<evidence type="ECO:0000256" key="4">
    <source>
        <dbReference type="ARBA" id="ARBA00022723"/>
    </source>
</evidence>
<organism evidence="10 11">
    <name type="scientific">Tepidibacillus decaturensis</name>
    <dbReference type="NCBI Taxonomy" id="1413211"/>
    <lineage>
        <taxon>Bacteria</taxon>
        <taxon>Bacillati</taxon>
        <taxon>Bacillota</taxon>
        <taxon>Bacilli</taxon>
        <taxon>Bacillales</taxon>
        <taxon>Bacillaceae</taxon>
        <taxon>Tepidibacillus</taxon>
    </lineage>
</organism>